<dbReference type="InterPro" id="IPR031313">
    <property type="entry name" value="Sin1_PH_dom"/>
</dbReference>
<dbReference type="GO" id="GO:0031932">
    <property type="term" value="C:TORC2 complex"/>
    <property type="evidence" value="ECO:0007669"/>
    <property type="project" value="InterPro"/>
</dbReference>
<dbReference type="PANTHER" id="PTHR13335:SF1">
    <property type="entry name" value="TARGET OF RAPAMYCIN COMPLEX 2 SUBUNIT MAPKAP1"/>
    <property type="match status" value="1"/>
</dbReference>
<proteinExistence type="predicted"/>
<feature type="domain" description="SIN1-type PH" evidence="2">
    <location>
        <begin position="89"/>
        <end position="193"/>
    </location>
</feature>
<accession>A0A914XKH6</accession>
<dbReference type="InterPro" id="IPR011993">
    <property type="entry name" value="PH-like_dom_sf"/>
</dbReference>
<evidence type="ECO:0000313" key="4">
    <source>
        <dbReference type="WBParaSite" id="PSAMB.scaffold8873size5675.g31869.t1"/>
    </source>
</evidence>
<dbReference type="Pfam" id="PF16979">
    <property type="entry name" value="SIN1_PH"/>
    <property type="match status" value="1"/>
</dbReference>
<dbReference type="GO" id="GO:0005886">
    <property type="term" value="C:plasma membrane"/>
    <property type="evidence" value="ECO:0007669"/>
    <property type="project" value="TreeGrafter"/>
</dbReference>
<feature type="region of interest" description="Disordered" evidence="1">
    <location>
        <begin position="225"/>
        <end position="250"/>
    </location>
</feature>
<feature type="compositionally biased region" description="Polar residues" evidence="1">
    <location>
        <begin position="233"/>
        <end position="250"/>
    </location>
</feature>
<dbReference type="PANTHER" id="PTHR13335">
    <property type="entry name" value="TARGET OF RAPAMYCIN COMPLEX 2 SUBUNIT MAPKAP1"/>
    <property type="match status" value="1"/>
</dbReference>
<sequence>MDSTIAQADTTEFIMLRKNSSRGDFLTPMQKRMTLKDLELTLPSGQQQQLAVPSPTTPVLLLGRSPKFPWNRKQQSSICSTDGGANKDEFNVYRIHKYKPKWPAKLAFKQDTIEVLPSSGDRKNSIFKQTYKQTVIALESIGGAEIAEERPFGKKLVRISYQPMDGKHEWKTLQLEAELDDTWQIVSKVNDQIDANKSPARLAYLSRTPTKKLSSFLQFASSSPRLLPRRSSEISPTAKKSPQTAAFGNR</sequence>
<dbReference type="Gene3D" id="2.30.29.30">
    <property type="entry name" value="Pleckstrin-homology domain (PH domain)/Phosphotyrosine-binding domain (PTB)"/>
    <property type="match status" value="1"/>
</dbReference>
<evidence type="ECO:0000313" key="5">
    <source>
        <dbReference type="WBParaSite" id="PSAMB.scaffold8925size5594.g31926.t1"/>
    </source>
</evidence>
<evidence type="ECO:0000313" key="3">
    <source>
        <dbReference type="Proteomes" id="UP000887566"/>
    </source>
</evidence>
<evidence type="ECO:0000256" key="1">
    <source>
        <dbReference type="SAM" id="MobiDB-lite"/>
    </source>
</evidence>
<dbReference type="GO" id="GO:0005546">
    <property type="term" value="F:phosphatidylinositol-4,5-bisphosphate binding"/>
    <property type="evidence" value="ECO:0007669"/>
    <property type="project" value="TreeGrafter"/>
</dbReference>
<dbReference type="InterPro" id="IPR008828">
    <property type="entry name" value="Sin1/Avo1"/>
</dbReference>
<dbReference type="WBParaSite" id="PSAMB.scaffold8873size5675.g31869.t1">
    <property type="protein sequence ID" value="PSAMB.scaffold8873size5675.g31869.t1"/>
    <property type="gene ID" value="PSAMB.scaffold8873size5675.g31869"/>
</dbReference>
<dbReference type="GO" id="GO:0005737">
    <property type="term" value="C:cytoplasm"/>
    <property type="evidence" value="ECO:0007669"/>
    <property type="project" value="TreeGrafter"/>
</dbReference>
<dbReference type="GO" id="GO:0038203">
    <property type="term" value="P:TORC2 signaling"/>
    <property type="evidence" value="ECO:0007669"/>
    <property type="project" value="TreeGrafter"/>
</dbReference>
<protein>
    <submittedName>
        <fullName evidence="4 5">SAPK-interacting protein 1 Pleckstrin-homology domain-containing protein</fullName>
    </submittedName>
</protein>
<name>A0A914XKH6_9BILA</name>
<evidence type="ECO:0000259" key="2">
    <source>
        <dbReference type="Pfam" id="PF16979"/>
    </source>
</evidence>
<dbReference type="WBParaSite" id="PSAMB.scaffold8925size5594.g31926.t1">
    <property type="protein sequence ID" value="PSAMB.scaffold8925size5594.g31926.t1"/>
    <property type="gene ID" value="PSAMB.scaffold8925size5594.g31926"/>
</dbReference>
<keyword evidence="3" id="KW-1185">Reference proteome</keyword>
<organism evidence="3 4">
    <name type="scientific">Plectus sambesii</name>
    <dbReference type="NCBI Taxonomy" id="2011161"/>
    <lineage>
        <taxon>Eukaryota</taxon>
        <taxon>Metazoa</taxon>
        <taxon>Ecdysozoa</taxon>
        <taxon>Nematoda</taxon>
        <taxon>Chromadorea</taxon>
        <taxon>Plectida</taxon>
        <taxon>Plectina</taxon>
        <taxon>Plectoidea</taxon>
        <taxon>Plectidae</taxon>
        <taxon>Plectus</taxon>
    </lineage>
</organism>
<reference evidence="4 5" key="1">
    <citation type="submission" date="2022-11" db="UniProtKB">
        <authorList>
            <consortium name="WormBaseParasite"/>
        </authorList>
    </citation>
    <scope>IDENTIFICATION</scope>
</reference>
<dbReference type="Proteomes" id="UP000887566">
    <property type="component" value="Unplaced"/>
</dbReference>
<dbReference type="AlphaFoldDB" id="A0A914XKH6"/>